<name>A0A3M7T1Y2_BRAPC</name>
<comment type="caution">
    <text evidence="2">The sequence shown here is derived from an EMBL/GenBank/DDBJ whole genome shotgun (WGS) entry which is preliminary data.</text>
</comment>
<accession>A0A3M7T1Y2</accession>
<organism evidence="2 3">
    <name type="scientific">Brachionus plicatilis</name>
    <name type="common">Marine rotifer</name>
    <name type="synonym">Brachionus muelleri</name>
    <dbReference type="NCBI Taxonomy" id="10195"/>
    <lineage>
        <taxon>Eukaryota</taxon>
        <taxon>Metazoa</taxon>
        <taxon>Spiralia</taxon>
        <taxon>Gnathifera</taxon>
        <taxon>Rotifera</taxon>
        <taxon>Eurotatoria</taxon>
        <taxon>Monogononta</taxon>
        <taxon>Pseudotrocha</taxon>
        <taxon>Ploima</taxon>
        <taxon>Brachionidae</taxon>
        <taxon>Brachionus</taxon>
    </lineage>
</organism>
<keyword evidence="1" id="KW-0472">Membrane</keyword>
<dbReference type="EMBL" id="REGN01000442">
    <property type="protein sequence ID" value="RNA41850.1"/>
    <property type="molecule type" value="Genomic_DNA"/>
</dbReference>
<dbReference type="Proteomes" id="UP000276133">
    <property type="component" value="Unassembled WGS sequence"/>
</dbReference>
<evidence type="ECO:0000313" key="2">
    <source>
        <dbReference type="EMBL" id="RNA41850.1"/>
    </source>
</evidence>
<protein>
    <submittedName>
        <fullName evidence="2">Uncharacterized protein</fullName>
    </submittedName>
</protein>
<evidence type="ECO:0000313" key="3">
    <source>
        <dbReference type="Proteomes" id="UP000276133"/>
    </source>
</evidence>
<keyword evidence="1" id="KW-1133">Transmembrane helix</keyword>
<dbReference type="AlphaFoldDB" id="A0A3M7T1Y2"/>
<reference evidence="2 3" key="1">
    <citation type="journal article" date="2018" name="Sci. Rep.">
        <title>Genomic signatures of local adaptation to the degree of environmental predictability in rotifers.</title>
        <authorList>
            <person name="Franch-Gras L."/>
            <person name="Hahn C."/>
            <person name="Garcia-Roger E.M."/>
            <person name="Carmona M.J."/>
            <person name="Serra M."/>
            <person name="Gomez A."/>
        </authorList>
    </citation>
    <scope>NUCLEOTIDE SEQUENCE [LARGE SCALE GENOMIC DNA]</scope>
    <source>
        <strain evidence="2">HYR1</strain>
    </source>
</reference>
<feature type="transmembrane region" description="Helical" evidence="1">
    <location>
        <begin position="315"/>
        <end position="338"/>
    </location>
</feature>
<gene>
    <name evidence="2" type="ORF">BpHYR1_053884</name>
</gene>
<keyword evidence="3" id="KW-1185">Reference proteome</keyword>
<evidence type="ECO:0000256" key="1">
    <source>
        <dbReference type="SAM" id="Phobius"/>
    </source>
</evidence>
<sequence length="413" mass="48523">MKKDIKEITEFNYLNKRLEAEREKAVRGYYNNIILKAIESNYKVVSKSKLIEPSNGENNYEINSIIKFKSLDDAISWSPEFCWLSQLDCSNYADSFFFSKNADHSDFYYYDEFDSPWKMEQEFDFGSNMVRHRRSSDYGFETQTKLVNHILLNYSTKIQKVQSKKKYFLHEIQLKLRLDKTPKHFKIVLCNLKPFADCNDSFKSNENYSKEKRHHNEACEETKLKQFFEQNSVDRKMKTVFLTNFDRNGNLVEFVDYDSNKRSTRRIQCSKLIPKNALNDAHLTSPSLSQKSTSSLPQTQNFYQSVLLFLNLNKVTVILIFVSSIVSLFLIILVILICKKSNRDNNSELNSHLSKGSTELKPLNSVKGEYENRENIELKFKLLSAEKNGNLFNKKKRIKKKKKFDLKKTICEV</sequence>
<proteinExistence type="predicted"/>
<keyword evidence="1" id="KW-0812">Transmembrane</keyword>